<dbReference type="FunFam" id="1.10.287.130:FF:000004">
    <property type="entry name" value="Ethylene receptor 1"/>
    <property type="match status" value="1"/>
</dbReference>
<keyword evidence="6 16" id="KW-0597">Phosphoprotein</keyword>
<dbReference type="PANTHER" id="PTHR43047:SF72">
    <property type="entry name" value="OSMOSENSING HISTIDINE PROTEIN KINASE SLN1"/>
    <property type="match status" value="1"/>
</dbReference>
<dbReference type="PRINTS" id="PR00344">
    <property type="entry name" value="BCTRLSENSOR"/>
</dbReference>
<dbReference type="InterPro" id="IPR011006">
    <property type="entry name" value="CheY-like_superfamily"/>
</dbReference>
<dbReference type="InterPro" id="IPR000014">
    <property type="entry name" value="PAS"/>
</dbReference>
<keyword evidence="17" id="KW-0175">Coiled coil</keyword>
<evidence type="ECO:0000256" key="10">
    <source>
        <dbReference type="ARBA" id="ARBA00022777"/>
    </source>
</evidence>
<dbReference type="SUPFAM" id="SSF55785">
    <property type="entry name" value="PYP-like sensor domain (PAS domain)"/>
    <property type="match status" value="1"/>
</dbReference>
<dbReference type="HOGENOM" id="CLU_000445_114_10_3"/>
<dbReference type="InterPro" id="IPR003661">
    <property type="entry name" value="HisK_dim/P_dom"/>
</dbReference>
<dbReference type="EMBL" id="CP001291">
    <property type="protein sequence ID" value="ACK73438.1"/>
    <property type="molecule type" value="Genomic_DNA"/>
</dbReference>
<accession>B7KGV1</accession>
<protein>
    <recommendedName>
        <fullName evidence="15">Circadian input-output histidine kinase CikA</fullName>
        <ecNumber evidence="4">2.7.13.3</ecNumber>
    </recommendedName>
</protein>
<evidence type="ECO:0000313" key="25">
    <source>
        <dbReference type="Proteomes" id="UP000002384"/>
    </source>
</evidence>
<dbReference type="PROSITE" id="PS50113">
    <property type="entry name" value="PAC"/>
    <property type="match status" value="1"/>
</dbReference>
<feature type="transmembrane region" description="Helical" evidence="18">
    <location>
        <begin position="363"/>
        <end position="386"/>
    </location>
</feature>
<evidence type="ECO:0000259" key="21">
    <source>
        <dbReference type="PROSITE" id="PS50112"/>
    </source>
</evidence>
<dbReference type="KEGG" id="cyc:PCC7424_5087"/>
<keyword evidence="9" id="KW-0547">Nucleotide-binding</keyword>
<evidence type="ECO:0000256" key="11">
    <source>
        <dbReference type="ARBA" id="ARBA00022840"/>
    </source>
</evidence>
<feature type="modified residue" description="4-aspartylphosphate" evidence="16">
    <location>
        <position position="902"/>
    </location>
</feature>
<dbReference type="Gene3D" id="6.10.340.10">
    <property type="match status" value="1"/>
</dbReference>
<dbReference type="InterPro" id="IPR035965">
    <property type="entry name" value="PAS-like_dom_sf"/>
</dbReference>
<dbReference type="InterPro" id="IPR033479">
    <property type="entry name" value="dCache_1"/>
</dbReference>
<evidence type="ECO:0000256" key="8">
    <source>
        <dbReference type="ARBA" id="ARBA00022692"/>
    </source>
</evidence>
<dbReference type="CDD" id="cd00130">
    <property type="entry name" value="PAS"/>
    <property type="match status" value="1"/>
</dbReference>
<evidence type="ECO:0000259" key="20">
    <source>
        <dbReference type="PROSITE" id="PS50110"/>
    </source>
</evidence>
<keyword evidence="12 18" id="KW-1133">Transmembrane helix</keyword>
<dbReference type="OrthoDB" id="9809348at2"/>
<evidence type="ECO:0000256" key="18">
    <source>
        <dbReference type="SAM" id="Phobius"/>
    </source>
</evidence>
<dbReference type="InterPro" id="IPR001789">
    <property type="entry name" value="Sig_transdc_resp-reg_receiver"/>
</dbReference>
<keyword evidence="25" id="KW-1185">Reference proteome</keyword>
<keyword evidence="8 18" id="KW-0812">Transmembrane</keyword>
<dbReference type="InterPro" id="IPR004358">
    <property type="entry name" value="Sig_transdc_His_kin-like_C"/>
</dbReference>
<sequence>MKSKFFHLIPAKLPLRFIFIVPFILQIFGTVGLVGYLSFRNGQKAVEVLANELMNEVGNRIEQNLSNYINSLEQVVKTNGTLLNQNLLNSQDLLAVEALFWEQMQIFKKVSAVMMTNDQNNYRTMERLDDGSIIVRKYDPSTEGKVKNYLLNNHREPIKLISSHTYNPYRDPPNDPWYTETQNSEKPVWRLVVSAVKGQNKPLLMLACLSSFYNPTTQVKGVAASSFHLSQMGDFLEELKIGKTGEAFIIDEQGLLIATSTGETPFTEQVEANRGKNLDPKKRRKAGVKSDNFLTRSASEFLLKSFVNYQQIDRHYDRIFKLNHQRYFLQVIPTQQERGLNWLTVIIIPESDFMAKINANTQITIGLCFIALIIATILGILTTRWVTQPILELNQAAKNIAQGEWNKTVSISRSDEVGQLAQSFKMMAEQLQKSFAELQNTQHRLNQFLEAIPVGISVHDTTGKLYYANRKSQEILGITSPLDAQKEQLSQAYHTYQAGTNQLYPIETMPVIRALRGETAYVEDMELHQDNKIIPIEVWATPIYDDQGQIVYAIAAFQDITQRKHTEQLLADYNHTLEKQVIQRTAELAEAKEKAEVANQAKSRFIANMSHELRTPLNAILGFSQLMNRSTTLPPEHQENIQIINRSGEYLLTLINNILTLAKIEAGKTSLNLSNFDLYSLLNEIEEIFYLAAKKKNLNLTFERDKTIPQYIRTDEVKLREVLINLLSNAIKFTPRGDILVDVQTLSQKPITLLFTVKDTGVGITPEELDILFDAFSQTQSGKNSQEGTGLGLAISRQFVELMGGELTVDSQIAVGTIFRFTLPVNVTEKSAIKPFNSLPPVIALEPHQPDYKILVVDDKQTNRQLLIKLLTSVGFTVKEACNGQEAIEIWESWQPHLIWMDMRMPIMDGYEATKFIKSIPKGKNTVIIAITASVLEEEKAVVLSAGCDDFVRKPFLESTIFEKMAKHLGVRYSYSQERSEPIPIPNLSLTAQSFEGMPSQWLNQLYQASIDLDDELIVSLIGQIPPEKAKLSQILGHLVSNFRIDQITTILDQVKSK</sequence>
<dbReference type="Pfam" id="PF00672">
    <property type="entry name" value="HAMP"/>
    <property type="match status" value="1"/>
</dbReference>
<evidence type="ECO:0000256" key="9">
    <source>
        <dbReference type="ARBA" id="ARBA00022741"/>
    </source>
</evidence>
<dbReference type="Pfam" id="PF00072">
    <property type="entry name" value="Response_reg"/>
    <property type="match status" value="1"/>
</dbReference>
<dbReference type="SMART" id="SM00086">
    <property type="entry name" value="PAC"/>
    <property type="match status" value="1"/>
</dbReference>
<dbReference type="GO" id="GO:0005524">
    <property type="term" value="F:ATP binding"/>
    <property type="evidence" value="ECO:0007669"/>
    <property type="project" value="UniProtKB-KW"/>
</dbReference>
<dbReference type="CDD" id="cd17546">
    <property type="entry name" value="REC_hyHK_CKI1_RcsC-like"/>
    <property type="match status" value="1"/>
</dbReference>
<feature type="domain" description="Histidine kinase" evidence="19">
    <location>
        <begin position="608"/>
        <end position="827"/>
    </location>
</feature>
<dbReference type="GO" id="GO:0006355">
    <property type="term" value="P:regulation of DNA-templated transcription"/>
    <property type="evidence" value="ECO:0007669"/>
    <property type="project" value="InterPro"/>
</dbReference>
<reference evidence="25" key="1">
    <citation type="journal article" date="2011" name="MBio">
        <title>Novel metabolic attributes of the genus Cyanothece, comprising a group of unicellular nitrogen-fixing Cyanobacteria.</title>
        <authorList>
            <person name="Bandyopadhyay A."/>
            <person name="Elvitigala T."/>
            <person name="Welsh E."/>
            <person name="Stockel J."/>
            <person name="Liberton M."/>
            <person name="Min H."/>
            <person name="Sherman L.A."/>
            <person name="Pakrasi H.B."/>
        </authorList>
    </citation>
    <scope>NUCLEOTIDE SEQUENCE [LARGE SCALE GENOMIC DNA]</scope>
    <source>
        <strain evidence="25">PCC 7424</strain>
    </source>
</reference>
<dbReference type="SUPFAM" id="SSF52172">
    <property type="entry name" value="CheY-like"/>
    <property type="match status" value="1"/>
</dbReference>
<evidence type="ECO:0000313" key="24">
    <source>
        <dbReference type="EMBL" id="ACK73438.1"/>
    </source>
</evidence>
<evidence type="ECO:0000256" key="16">
    <source>
        <dbReference type="PROSITE-ProRule" id="PRU00169"/>
    </source>
</evidence>
<dbReference type="SMART" id="SM00448">
    <property type="entry name" value="REC"/>
    <property type="match status" value="1"/>
</dbReference>
<dbReference type="CDD" id="cd06225">
    <property type="entry name" value="HAMP"/>
    <property type="match status" value="1"/>
</dbReference>
<gene>
    <name evidence="24" type="ordered locus">PCC7424_5087</name>
</gene>
<dbReference type="InterPro" id="IPR036097">
    <property type="entry name" value="HisK_dim/P_sf"/>
</dbReference>
<dbReference type="AlphaFoldDB" id="B7KGV1"/>
<dbReference type="Pfam" id="PF02518">
    <property type="entry name" value="HATPase_c"/>
    <property type="match status" value="1"/>
</dbReference>
<feature type="domain" description="HAMP" evidence="23">
    <location>
        <begin position="384"/>
        <end position="436"/>
    </location>
</feature>
<dbReference type="InterPro" id="IPR005467">
    <property type="entry name" value="His_kinase_dom"/>
</dbReference>
<dbReference type="PROSITE" id="PS50885">
    <property type="entry name" value="HAMP"/>
    <property type="match status" value="1"/>
</dbReference>
<keyword evidence="10 24" id="KW-0418">Kinase</keyword>
<dbReference type="FunFam" id="3.30.565.10:FF:000010">
    <property type="entry name" value="Sensor histidine kinase RcsC"/>
    <property type="match status" value="1"/>
</dbReference>
<keyword evidence="5" id="KW-1003">Cell membrane</keyword>
<dbReference type="RefSeq" id="WP_015957018.1">
    <property type="nucleotide sequence ID" value="NC_011729.1"/>
</dbReference>
<dbReference type="SMART" id="SM00388">
    <property type="entry name" value="HisKA"/>
    <property type="match status" value="1"/>
</dbReference>
<evidence type="ECO:0000256" key="15">
    <source>
        <dbReference type="ARBA" id="ARBA00074306"/>
    </source>
</evidence>
<dbReference type="PROSITE" id="PS50109">
    <property type="entry name" value="HIS_KIN"/>
    <property type="match status" value="1"/>
</dbReference>
<keyword evidence="7" id="KW-0808">Transferase</keyword>
<evidence type="ECO:0000256" key="1">
    <source>
        <dbReference type="ARBA" id="ARBA00000085"/>
    </source>
</evidence>
<dbReference type="Gene3D" id="3.40.50.2300">
    <property type="match status" value="1"/>
</dbReference>
<dbReference type="eggNOG" id="COG5002">
    <property type="taxonomic scope" value="Bacteria"/>
</dbReference>
<proteinExistence type="inferred from homology"/>
<comment type="subcellular location">
    <subcellularLocation>
        <location evidence="2">Cell membrane</location>
        <topology evidence="2">Multi-pass membrane protein</topology>
    </subcellularLocation>
</comment>
<dbReference type="InterPro" id="IPR003594">
    <property type="entry name" value="HATPase_dom"/>
</dbReference>
<dbReference type="InterPro" id="IPR001610">
    <property type="entry name" value="PAC"/>
</dbReference>
<dbReference type="GO" id="GO:0000155">
    <property type="term" value="F:phosphorelay sensor kinase activity"/>
    <property type="evidence" value="ECO:0007669"/>
    <property type="project" value="InterPro"/>
</dbReference>
<dbReference type="Pfam" id="PF00989">
    <property type="entry name" value="PAS"/>
    <property type="match status" value="1"/>
</dbReference>
<dbReference type="Proteomes" id="UP000002384">
    <property type="component" value="Chromosome"/>
</dbReference>
<dbReference type="SUPFAM" id="SSF47384">
    <property type="entry name" value="Homodimeric domain of signal transducing histidine kinase"/>
    <property type="match status" value="1"/>
</dbReference>
<evidence type="ECO:0000259" key="19">
    <source>
        <dbReference type="PROSITE" id="PS50109"/>
    </source>
</evidence>
<dbReference type="STRING" id="65393.PCC7424_5087"/>
<dbReference type="SMART" id="SM00091">
    <property type="entry name" value="PAS"/>
    <property type="match status" value="1"/>
</dbReference>
<dbReference type="Gene3D" id="1.10.287.130">
    <property type="match status" value="1"/>
</dbReference>
<dbReference type="Pfam" id="PF02743">
    <property type="entry name" value="dCache_1"/>
    <property type="match status" value="1"/>
</dbReference>
<dbReference type="Gene3D" id="3.30.450.20">
    <property type="entry name" value="PAS domain"/>
    <property type="match status" value="2"/>
</dbReference>
<evidence type="ECO:0000259" key="22">
    <source>
        <dbReference type="PROSITE" id="PS50113"/>
    </source>
</evidence>
<dbReference type="InterPro" id="IPR000700">
    <property type="entry name" value="PAS-assoc_C"/>
</dbReference>
<keyword evidence="14 18" id="KW-0472">Membrane</keyword>
<dbReference type="PANTHER" id="PTHR43047">
    <property type="entry name" value="TWO-COMPONENT HISTIDINE PROTEIN KINASE"/>
    <property type="match status" value="1"/>
</dbReference>
<evidence type="ECO:0000256" key="14">
    <source>
        <dbReference type="ARBA" id="ARBA00023136"/>
    </source>
</evidence>
<dbReference type="GO" id="GO:0009927">
    <property type="term" value="F:histidine phosphotransfer kinase activity"/>
    <property type="evidence" value="ECO:0007669"/>
    <property type="project" value="TreeGrafter"/>
</dbReference>
<keyword evidence="11" id="KW-0067">ATP-binding</keyword>
<feature type="domain" description="PAC" evidence="22">
    <location>
        <begin position="520"/>
        <end position="572"/>
    </location>
</feature>
<feature type="transmembrane region" description="Helical" evidence="18">
    <location>
        <begin position="15"/>
        <end position="39"/>
    </location>
</feature>
<dbReference type="PROSITE" id="PS50110">
    <property type="entry name" value="RESPONSE_REGULATORY"/>
    <property type="match status" value="1"/>
</dbReference>
<evidence type="ECO:0000256" key="7">
    <source>
        <dbReference type="ARBA" id="ARBA00022679"/>
    </source>
</evidence>
<dbReference type="GO" id="GO:0005886">
    <property type="term" value="C:plasma membrane"/>
    <property type="evidence" value="ECO:0007669"/>
    <property type="project" value="UniProtKB-SubCell"/>
</dbReference>
<dbReference type="Gene3D" id="3.30.565.10">
    <property type="entry name" value="Histidine kinase-like ATPase, C-terminal domain"/>
    <property type="match status" value="1"/>
</dbReference>
<evidence type="ECO:0000256" key="2">
    <source>
        <dbReference type="ARBA" id="ARBA00004651"/>
    </source>
</evidence>
<evidence type="ECO:0000256" key="3">
    <source>
        <dbReference type="ARBA" id="ARBA00006402"/>
    </source>
</evidence>
<evidence type="ECO:0000256" key="5">
    <source>
        <dbReference type="ARBA" id="ARBA00022475"/>
    </source>
</evidence>
<keyword evidence="13" id="KW-0902">Two-component regulatory system</keyword>
<comment type="similarity">
    <text evidence="3">In the N-terminal section; belongs to the phytochrome family.</text>
</comment>
<dbReference type="InterPro" id="IPR013767">
    <property type="entry name" value="PAS_fold"/>
</dbReference>
<feature type="coiled-coil region" evidence="17">
    <location>
        <begin position="574"/>
        <end position="608"/>
    </location>
</feature>
<evidence type="ECO:0000259" key="23">
    <source>
        <dbReference type="PROSITE" id="PS50885"/>
    </source>
</evidence>
<dbReference type="SMART" id="SM00304">
    <property type="entry name" value="HAMP"/>
    <property type="match status" value="1"/>
</dbReference>
<organism evidence="24 25">
    <name type="scientific">Gloeothece citriformis (strain PCC 7424)</name>
    <name type="common">Cyanothece sp. (strain PCC 7424)</name>
    <dbReference type="NCBI Taxonomy" id="65393"/>
    <lineage>
        <taxon>Bacteria</taxon>
        <taxon>Bacillati</taxon>
        <taxon>Cyanobacteriota</taxon>
        <taxon>Cyanophyceae</taxon>
        <taxon>Oscillatoriophycideae</taxon>
        <taxon>Chroococcales</taxon>
        <taxon>Aphanothecaceae</taxon>
        <taxon>Gloeothece</taxon>
        <taxon>Gloeothece citriformis</taxon>
    </lineage>
</organism>
<dbReference type="InterPro" id="IPR003660">
    <property type="entry name" value="HAMP_dom"/>
</dbReference>
<dbReference type="NCBIfam" id="TIGR00229">
    <property type="entry name" value="sensory_box"/>
    <property type="match status" value="1"/>
</dbReference>
<comment type="catalytic activity">
    <reaction evidence="1">
        <text>ATP + protein L-histidine = ADP + protein N-phospho-L-histidine.</text>
        <dbReference type="EC" id="2.7.13.3"/>
    </reaction>
</comment>
<dbReference type="CDD" id="cd16922">
    <property type="entry name" value="HATPase_EvgS-ArcB-TorS-like"/>
    <property type="match status" value="1"/>
</dbReference>
<evidence type="ECO:0000256" key="12">
    <source>
        <dbReference type="ARBA" id="ARBA00022989"/>
    </source>
</evidence>
<dbReference type="Pfam" id="PF00512">
    <property type="entry name" value="HisKA"/>
    <property type="match status" value="1"/>
</dbReference>
<dbReference type="eggNOG" id="COG0784">
    <property type="taxonomic scope" value="Bacteria"/>
</dbReference>
<evidence type="ECO:0000256" key="13">
    <source>
        <dbReference type="ARBA" id="ARBA00023012"/>
    </source>
</evidence>
<dbReference type="PROSITE" id="PS50112">
    <property type="entry name" value="PAS"/>
    <property type="match status" value="1"/>
</dbReference>
<evidence type="ECO:0000256" key="17">
    <source>
        <dbReference type="SAM" id="Coils"/>
    </source>
</evidence>
<evidence type="ECO:0000256" key="6">
    <source>
        <dbReference type="ARBA" id="ARBA00022553"/>
    </source>
</evidence>
<dbReference type="SUPFAM" id="SSF55874">
    <property type="entry name" value="ATPase domain of HSP90 chaperone/DNA topoisomerase II/histidine kinase"/>
    <property type="match status" value="1"/>
</dbReference>
<feature type="domain" description="PAS" evidence="21">
    <location>
        <begin position="441"/>
        <end position="479"/>
    </location>
</feature>
<feature type="domain" description="Response regulatory" evidence="20">
    <location>
        <begin position="853"/>
        <end position="969"/>
    </location>
</feature>
<dbReference type="EC" id="2.7.13.3" evidence="4"/>
<dbReference type="SMART" id="SM00387">
    <property type="entry name" value="HATPase_c"/>
    <property type="match status" value="1"/>
</dbReference>
<dbReference type="CDD" id="cd00082">
    <property type="entry name" value="HisKA"/>
    <property type="match status" value="1"/>
</dbReference>
<dbReference type="InterPro" id="IPR036890">
    <property type="entry name" value="HATPase_C_sf"/>
</dbReference>
<evidence type="ECO:0000256" key="4">
    <source>
        <dbReference type="ARBA" id="ARBA00012438"/>
    </source>
</evidence>
<name>B7KGV1_GLOC7</name>
<dbReference type="SUPFAM" id="SSF158472">
    <property type="entry name" value="HAMP domain-like"/>
    <property type="match status" value="1"/>
</dbReference>